<dbReference type="InterPro" id="IPR000182">
    <property type="entry name" value="GNAT_dom"/>
</dbReference>
<dbReference type="RefSeq" id="WP_091406177.1">
    <property type="nucleotide sequence ID" value="NZ_FOAB01000002.1"/>
</dbReference>
<name>A0A1H7JA96_AQUAM</name>
<dbReference type="EMBL" id="FOAB01000002">
    <property type="protein sequence ID" value="SEK71456.1"/>
    <property type="molecule type" value="Genomic_DNA"/>
</dbReference>
<organism evidence="2 3">
    <name type="scientific">Aquimarina amphilecti</name>
    <dbReference type="NCBI Taxonomy" id="1038014"/>
    <lineage>
        <taxon>Bacteria</taxon>
        <taxon>Pseudomonadati</taxon>
        <taxon>Bacteroidota</taxon>
        <taxon>Flavobacteriia</taxon>
        <taxon>Flavobacteriales</taxon>
        <taxon>Flavobacteriaceae</taxon>
        <taxon>Aquimarina</taxon>
    </lineage>
</organism>
<dbReference type="InterPro" id="IPR016181">
    <property type="entry name" value="Acyl_CoA_acyltransferase"/>
</dbReference>
<reference evidence="2 3" key="1">
    <citation type="submission" date="2016-10" db="EMBL/GenBank/DDBJ databases">
        <authorList>
            <person name="de Groot N.N."/>
        </authorList>
    </citation>
    <scope>NUCLEOTIDE SEQUENCE [LARGE SCALE GENOMIC DNA]</scope>
    <source>
        <strain evidence="2 3">DSM 25232</strain>
    </source>
</reference>
<dbReference type="Gene3D" id="3.40.630.30">
    <property type="match status" value="1"/>
</dbReference>
<dbReference type="PANTHER" id="PTHR43792">
    <property type="entry name" value="GNAT FAMILY, PUTATIVE (AFU_ORTHOLOGUE AFUA_3G00765)-RELATED-RELATED"/>
    <property type="match status" value="1"/>
</dbReference>
<dbReference type="SUPFAM" id="SSF55729">
    <property type="entry name" value="Acyl-CoA N-acyltransferases (Nat)"/>
    <property type="match status" value="1"/>
</dbReference>
<dbReference type="OrthoDB" id="9798081at2"/>
<evidence type="ECO:0000313" key="3">
    <source>
        <dbReference type="Proteomes" id="UP000198521"/>
    </source>
</evidence>
<evidence type="ECO:0000313" key="2">
    <source>
        <dbReference type="EMBL" id="SEK71456.1"/>
    </source>
</evidence>
<feature type="domain" description="N-acetyltransferase" evidence="1">
    <location>
        <begin position="9"/>
        <end position="168"/>
    </location>
</feature>
<keyword evidence="2" id="KW-0808">Transferase</keyword>
<sequence>MKYYETDRLTLRPAAILDASFYLKLLNTPKWLRNIGDRNVKSIKDAEVYITEKMIPQLERLGYSNYTVIRKSDNIKIGCCGLYDREGIEGVDIGFAFLPEFEKKGYAYESASKMKELGISEFGIKKISAITIPENKSSQKLLEKLDFTFIKMMKIPNDDEDLMLYEYQTNV</sequence>
<proteinExistence type="predicted"/>
<keyword evidence="3" id="KW-1185">Reference proteome</keyword>
<gene>
    <name evidence="2" type="ORF">SAMN04487910_0932</name>
</gene>
<dbReference type="STRING" id="1038014.SAMN04487910_0932"/>
<accession>A0A1H7JA96</accession>
<dbReference type="Proteomes" id="UP000198521">
    <property type="component" value="Unassembled WGS sequence"/>
</dbReference>
<dbReference type="Pfam" id="PF13302">
    <property type="entry name" value="Acetyltransf_3"/>
    <property type="match status" value="1"/>
</dbReference>
<dbReference type="InterPro" id="IPR051531">
    <property type="entry name" value="N-acetyltransferase"/>
</dbReference>
<protein>
    <submittedName>
        <fullName evidence="2">Protein N-acetyltransferase, RimJ/RimL family</fullName>
    </submittedName>
</protein>
<evidence type="ECO:0000259" key="1">
    <source>
        <dbReference type="PROSITE" id="PS51186"/>
    </source>
</evidence>
<dbReference type="PANTHER" id="PTHR43792:SF1">
    <property type="entry name" value="N-ACETYLTRANSFERASE DOMAIN-CONTAINING PROTEIN"/>
    <property type="match status" value="1"/>
</dbReference>
<dbReference type="GO" id="GO:0016747">
    <property type="term" value="F:acyltransferase activity, transferring groups other than amino-acyl groups"/>
    <property type="evidence" value="ECO:0007669"/>
    <property type="project" value="InterPro"/>
</dbReference>
<dbReference type="PROSITE" id="PS51186">
    <property type="entry name" value="GNAT"/>
    <property type="match status" value="1"/>
</dbReference>
<dbReference type="AlphaFoldDB" id="A0A1H7JA96"/>